<feature type="domain" description="MnmG N-terminal" evidence="11">
    <location>
        <begin position="5"/>
        <end position="368"/>
    </location>
</feature>
<comment type="cofactor">
    <cofactor evidence="1 10">
        <name>FAD</name>
        <dbReference type="ChEBI" id="CHEBI:57692"/>
    </cofactor>
</comment>
<keyword evidence="6 10" id="KW-0819">tRNA processing</keyword>
<dbReference type="OrthoDB" id="9803114at2"/>
<dbReference type="NCBIfam" id="NF003739">
    <property type="entry name" value="PRK05335.1"/>
    <property type="match status" value="1"/>
</dbReference>
<dbReference type="SUPFAM" id="SSF51905">
    <property type="entry name" value="FAD/NAD(P)-binding domain"/>
    <property type="match status" value="1"/>
</dbReference>
<dbReference type="RefSeq" id="WP_087016639.1">
    <property type="nucleotide sequence ID" value="NZ_CP178353.1"/>
</dbReference>
<evidence type="ECO:0000313" key="12">
    <source>
        <dbReference type="EMBL" id="OUM21711.1"/>
    </source>
</evidence>
<evidence type="ECO:0000256" key="7">
    <source>
        <dbReference type="ARBA" id="ARBA00022827"/>
    </source>
</evidence>
<evidence type="ECO:0000256" key="9">
    <source>
        <dbReference type="ARBA" id="ARBA00023027"/>
    </source>
</evidence>
<comment type="subcellular location">
    <subcellularLocation>
        <location evidence="10">Cytoplasm</location>
    </subcellularLocation>
</comment>
<evidence type="ECO:0000256" key="3">
    <source>
        <dbReference type="ARBA" id="ARBA00022603"/>
    </source>
</evidence>
<keyword evidence="7 10" id="KW-0274">FAD</keyword>
<name>A0A252F7G6_9FIRM</name>
<keyword evidence="13" id="KW-1185">Reference proteome</keyword>
<accession>A0A252F7G6</accession>
<evidence type="ECO:0000313" key="13">
    <source>
        <dbReference type="Proteomes" id="UP000194903"/>
    </source>
</evidence>
<evidence type="ECO:0000256" key="1">
    <source>
        <dbReference type="ARBA" id="ARBA00001974"/>
    </source>
</evidence>
<dbReference type="GO" id="GO:0002098">
    <property type="term" value="P:tRNA wobble uridine modification"/>
    <property type="evidence" value="ECO:0007669"/>
    <property type="project" value="TreeGrafter"/>
</dbReference>
<comment type="function">
    <text evidence="10">Catalyzes the folate-dependent formation of 5-methyl-uridine at position 54 (M-5-U54) in all tRNAs.</text>
</comment>
<comment type="catalytic activity">
    <reaction evidence="10">
        <text>uridine(54) in tRNA + (6R)-5,10-methylene-5,6,7,8-tetrahydrofolate + NADH + H(+) = 5-methyluridine(54) in tRNA + (6S)-5,6,7,8-tetrahydrofolate + NAD(+)</text>
        <dbReference type="Rhea" id="RHEA:16873"/>
        <dbReference type="Rhea" id="RHEA-COMP:10167"/>
        <dbReference type="Rhea" id="RHEA-COMP:10193"/>
        <dbReference type="ChEBI" id="CHEBI:15378"/>
        <dbReference type="ChEBI" id="CHEBI:15636"/>
        <dbReference type="ChEBI" id="CHEBI:57453"/>
        <dbReference type="ChEBI" id="CHEBI:57540"/>
        <dbReference type="ChEBI" id="CHEBI:57945"/>
        <dbReference type="ChEBI" id="CHEBI:65315"/>
        <dbReference type="ChEBI" id="CHEBI:74447"/>
        <dbReference type="EC" id="2.1.1.74"/>
    </reaction>
</comment>
<evidence type="ECO:0000256" key="4">
    <source>
        <dbReference type="ARBA" id="ARBA00022630"/>
    </source>
</evidence>
<dbReference type="InterPro" id="IPR004417">
    <property type="entry name" value="TrmFO"/>
</dbReference>
<proteinExistence type="inferred from homology"/>
<keyword evidence="8 10" id="KW-0521">NADP</keyword>
<dbReference type="GO" id="GO:0047151">
    <property type="term" value="F:tRNA (uracil(54)-C5)-methyltransferase activity, 5,10-methylenetetrahydrofolate-dependent"/>
    <property type="evidence" value="ECO:0007669"/>
    <property type="project" value="UniProtKB-UniRule"/>
</dbReference>
<dbReference type="AlphaFoldDB" id="A0A252F7G6"/>
<dbReference type="Gene3D" id="3.50.50.60">
    <property type="entry name" value="FAD/NAD(P)-binding domain"/>
    <property type="match status" value="2"/>
</dbReference>
<dbReference type="Proteomes" id="UP000194903">
    <property type="component" value="Unassembled WGS sequence"/>
</dbReference>
<evidence type="ECO:0000256" key="5">
    <source>
        <dbReference type="ARBA" id="ARBA00022679"/>
    </source>
</evidence>
<reference evidence="12 13" key="1">
    <citation type="submission" date="2017-05" db="EMBL/GenBank/DDBJ databases">
        <title>Butyricicoccus porcorum sp. nov. a butyrate-producing bacterium from the swine intestinal tract.</title>
        <authorList>
            <person name="Trachsel J."/>
            <person name="Humphrey S."/>
            <person name="Allen H.K."/>
        </authorList>
    </citation>
    <scope>NUCLEOTIDE SEQUENCE [LARGE SCALE GENOMIC DNA]</scope>
    <source>
        <strain evidence="12">BB10</strain>
    </source>
</reference>
<evidence type="ECO:0000256" key="10">
    <source>
        <dbReference type="HAMAP-Rule" id="MF_01037"/>
    </source>
</evidence>
<dbReference type="GO" id="GO:0050660">
    <property type="term" value="F:flavin adenine dinucleotide binding"/>
    <property type="evidence" value="ECO:0007669"/>
    <property type="project" value="UniProtKB-UniRule"/>
</dbReference>
<feature type="binding site" evidence="10">
    <location>
        <begin position="9"/>
        <end position="14"/>
    </location>
    <ligand>
        <name>FAD</name>
        <dbReference type="ChEBI" id="CHEBI:57692"/>
    </ligand>
</feature>
<comment type="catalytic activity">
    <reaction evidence="10">
        <text>uridine(54) in tRNA + (6R)-5,10-methylene-5,6,7,8-tetrahydrofolate + NADPH + H(+) = 5-methyluridine(54) in tRNA + (6S)-5,6,7,8-tetrahydrofolate + NADP(+)</text>
        <dbReference type="Rhea" id="RHEA:62372"/>
        <dbReference type="Rhea" id="RHEA-COMP:10167"/>
        <dbReference type="Rhea" id="RHEA-COMP:10193"/>
        <dbReference type="ChEBI" id="CHEBI:15378"/>
        <dbReference type="ChEBI" id="CHEBI:15636"/>
        <dbReference type="ChEBI" id="CHEBI:57453"/>
        <dbReference type="ChEBI" id="CHEBI:57783"/>
        <dbReference type="ChEBI" id="CHEBI:58349"/>
        <dbReference type="ChEBI" id="CHEBI:65315"/>
        <dbReference type="ChEBI" id="CHEBI:74447"/>
        <dbReference type="EC" id="2.1.1.74"/>
    </reaction>
</comment>
<dbReference type="InterPro" id="IPR040131">
    <property type="entry name" value="MnmG_N"/>
</dbReference>
<dbReference type="GO" id="GO:0030488">
    <property type="term" value="P:tRNA methylation"/>
    <property type="evidence" value="ECO:0007669"/>
    <property type="project" value="TreeGrafter"/>
</dbReference>
<evidence type="ECO:0000256" key="2">
    <source>
        <dbReference type="ARBA" id="ARBA00022490"/>
    </source>
</evidence>
<dbReference type="HAMAP" id="MF_01037">
    <property type="entry name" value="TrmFO"/>
    <property type="match status" value="1"/>
</dbReference>
<keyword evidence="9 10" id="KW-0520">NAD</keyword>
<dbReference type="InterPro" id="IPR036188">
    <property type="entry name" value="FAD/NAD-bd_sf"/>
</dbReference>
<dbReference type="PANTHER" id="PTHR11806">
    <property type="entry name" value="GLUCOSE INHIBITED DIVISION PROTEIN A"/>
    <property type="match status" value="1"/>
</dbReference>
<keyword evidence="3 10" id="KW-0489">Methyltransferase</keyword>
<dbReference type="PANTHER" id="PTHR11806:SF2">
    <property type="entry name" value="METHYLENETETRAHYDROFOLATE--TRNA-(URACIL-5-)-METHYLTRANSFERASE TRMFO"/>
    <property type="match status" value="1"/>
</dbReference>
<keyword evidence="2 10" id="KW-0963">Cytoplasm</keyword>
<comment type="similarity">
    <text evidence="10">Belongs to the MnmG family. TrmFO subfamily.</text>
</comment>
<dbReference type="Pfam" id="PF01134">
    <property type="entry name" value="GIDA"/>
    <property type="match status" value="1"/>
</dbReference>
<dbReference type="GO" id="GO:0005829">
    <property type="term" value="C:cytosol"/>
    <property type="evidence" value="ECO:0007669"/>
    <property type="project" value="TreeGrafter"/>
</dbReference>
<dbReference type="EMBL" id="NHOC01000001">
    <property type="protein sequence ID" value="OUM21711.1"/>
    <property type="molecule type" value="Genomic_DNA"/>
</dbReference>
<protein>
    <recommendedName>
        <fullName evidence="10">Methylenetetrahydrofolate--tRNA-(uracil-5-)-methyltransferase TrmFO</fullName>
        <ecNumber evidence="10">2.1.1.74</ecNumber>
    </recommendedName>
    <alternativeName>
        <fullName evidence="10">Folate-dependent tRNA (uracil-5-)-methyltransferase</fullName>
    </alternativeName>
    <alternativeName>
        <fullName evidence="10">Folate-dependent tRNA(M-5-U54)-methyltransferase</fullName>
    </alternativeName>
</protein>
<keyword evidence="4 10" id="KW-0285">Flavoprotein</keyword>
<organism evidence="12 13">
    <name type="scientific">Butyricicoccus porcorum</name>
    <dbReference type="NCBI Taxonomy" id="1945634"/>
    <lineage>
        <taxon>Bacteria</taxon>
        <taxon>Bacillati</taxon>
        <taxon>Bacillota</taxon>
        <taxon>Clostridia</taxon>
        <taxon>Eubacteriales</taxon>
        <taxon>Butyricicoccaceae</taxon>
        <taxon>Butyricicoccus</taxon>
    </lineage>
</organism>
<comment type="caution">
    <text evidence="12">The sequence shown here is derived from an EMBL/GenBank/DDBJ whole genome shotgun (WGS) entry which is preliminary data.</text>
</comment>
<dbReference type="EC" id="2.1.1.74" evidence="10"/>
<keyword evidence="5 10" id="KW-0808">Transferase</keyword>
<evidence type="ECO:0000256" key="8">
    <source>
        <dbReference type="ARBA" id="ARBA00022857"/>
    </source>
</evidence>
<dbReference type="NCBIfam" id="TIGR00137">
    <property type="entry name" value="gid_trmFO"/>
    <property type="match status" value="1"/>
</dbReference>
<evidence type="ECO:0000259" key="11">
    <source>
        <dbReference type="Pfam" id="PF01134"/>
    </source>
</evidence>
<dbReference type="InterPro" id="IPR002218">
    <property type="entry name" value="MnmG-rel"/>
</dbReference>
<gene>
    <name evidence="10" type="primary">trmFO</name>
    <name evidence="12" type="ORF">CBW42_00305</name>
</gene>
<sequence length="441" mass="48785">MLNKATVIGAGLAGSEAAWQLAQRGIAVDLYEMKPVRMTPAHHSNDFAELCCSNSLRGAEICTAPGLLKEELRRAGSLLIACADATRVEAGGALAVDRVAFAAMVTEKIKSHPNITVHAGEITHIPDEGHVIVATGPLTSDALFDDIKNKIGQHEYLHFYDAAAPIVSFDSVDMESAYFASRYDKGTADYINCPMDREQYDAFWQALCDAEQAPVHGFEDKKVFEGCMPVEVMGRRGHDTLLYGPLKPVGLRDPRTGKDPYAVVQLRRDNAAGSLYNLVGFQTHLKFPEQKRVFSMIPALRNAEFVRYGVMHRNTFMDSPRLLDRHFRLREQPRIRFAGQMTGVEGYIESAASGFEAGLNLARELKGLPLIEFPDTTAIGALGLYVSNEANVKFQPMNINFGIIQPLGYRVKGKREKNTQIALRALEQLDELLDTVKEDVL</sequence>
<evidence type="ECO:0000256" key="6">
    <source>
        <dbReference type="ARBA" id="ARBA00022694"/>
    </source>
</evidence>